<keyword evidence="1" id="KW-0812">Transmembrane</keyword>
<evidence type="ECO:0000256" key="1">
    <source>
        <dbReference type="SAM" id="Phobius"/>
    </source>
</evidence>
<dbReference type="KEGG" id="mcui:G8O30_01440"/>
<feature type="transmembrane region" description="Helical" evidence="1">
    <location>
        <begin position="42"/>
        <end position="60"/>
    </location>
</feature>
<keyword evidence="3" id="KW-1185">Reference proteome</keyword>
<evidence type="ECO:0000313" key="3">
    <source>
        <dbReference type="Proteomes" id="UP000593626"/>
    </source>
</evidence>
<sequence length="75" mass="8664">MRKSKKPVFYVIHSRWFFQKQGMSILVSTLFYLTLKKYGISELGAIIGCSVLTMVSQWIISKGIGWQANWMTKDS</sequence>
<dbReference type="Proteomes" id="UP000593626">
    <property type="component" value="Chromosome"/>
</dbReference>
<evidence type="ECO:0000313" key="2">
    <source>
        <dbReference type="EMBL" id="QPC45726.1"/>
    </source>
</evidence>
<proteinExistence type="predicted"/>
<dbReference type="EMBL" id="CP049742">
    <property type="protein sequence ID" value="QPC45726.1"/>
    <property type="molecule type" value="Genomic_DNA"/>
</dbReference>
<protein>
    <submittedName>
        <fullName evidence="2">Uncharacterized protein</fullName>
    </submittedName>
</protein>
<accession>A0A7S8HEQ7</accession>
<keyword evidence="1" id="KW-1133">Transmembrane helix</keyword>
<dbReference type="AlphaFoldDB" id="A0A7S8HEQ7"/>
<name>A0A7S8HEQ7_9BACI</name>
<gene>
    <name evidence="2" type="ORF">G8O30_01440</name>
</gene>
<keyword evidence="1" id="KW-0472">Membrane</keyword>
<reference evidence="2 3" key="1">
    <citation type="submission" date="2019-07" db="EMBL/GenBank/DDBJ databases">
        <title>Genome sequence of 2 isolates from Red Sea Mangroves.</title>
        <authorList>
            <person name="Sefrji F."/>
            <person name="Michoud G."/>
            <person name="Merlino G."/>
            <person name="Daffonchio D."/>
        </authorList>
    </citation>
    <scope>NUCLEOTIDE SEQUENCE [LARGE SCALE GENOMIC DNA]</scope>
    <source>
        <strain evidence="2 3">R1DC41</strain>
    </source>
</reference>
<organism evidence="2 3">
    <name type="scientific">Mangrovibacillus cuniculi</name>
    <dbReference type="NCBI Taxonomy" id="2593652"/>
    <lineage>
        <taxon>Bacteria</taxon>
        <taxon>Bacillati</taxon>
        <taxon>Bacillota</taxon>
        <taxon>Bacilli</taxon>
        <taxon>Bacillales</taxon>
        <taxon>Bacillaceae</taxon>
        <taxon>Mangrovibacillus</taxon>
    </lineage>
</organism>
<dbReference type="RefSeq" id="WP_239673244.1">
    <property type="nucleotide sequence ID" value="NZ_CP049742.1"/>
</dbReference>